<name>A0A9E7GAR3_9LILI</name>
<dbReference type="EMBL" id="CP097508">
    <property type="protein sequence ID" value="URE09197.1"/>
    <property type="molecule type" value="Genomic_DNA"/>
</dbReference>
<evidence type="ECO:0000256" key="1">
    <source>
        <dbReference type="SAM" id="MobiDB-lite"/>
    </source>
</evidence>
<gene>
    <name evidence="2" type="ORF">MUK42_35169</name>
</gene>
<protein>
    <submittedName>
        <fullName evidence="2">Gypsy type transposon</fullName>
    </submittedName>
</protein>
<feature type="region of interest" description="Disordered" evidence="1">
    <location>
        <begin position="1"/>
        <end position="20"/>
    </location>
</feature>
<feature type="compositionally biased region" description="Polar residues" evidence="1">
    <location>
        <begin position="10"/>
        <end position="20"/>
    </location>
</feature>
<reference evidence="2" key="1">
    <citation type="submission" date="2022-05" db="EMBL/GenBank/DDBJ databases">
        <title>The Musa troglodytarum L. genome provides insights into the mechanism of non-climacteric behaviour and enrichment of carotenoids.</title>
        <authorList>
            <person name="Wang J."/>
        </authorList>
    </citation>
    <scope>NUCLEOTIDE SEQUENCE</scope>
    <source>
        <tissue evidence="2">Leaf</tissue>
    </source>
</reference>
<evidence type="ECO:0000313" key="2">
    <source>
        <dbReference type="EMBL" id="URE09197.1"/>
    </source>
</evidence>
<evidence type="ECO:0000313" key="3">
    <source>
        <dbReference type="Proteomes" id="UP001055439"/>
    </source>
</evidence>
<dbReference type="Proteomes" id="UP001055439">
    <property type="component" value="Chromosome 6"/>
</dbReference>
<dbReference type="AlphaFoldDB" id="A0A9E7GAR3"/>
<keyword evidence="3" id="KW-1185">Reference proteome</keyword>
<organism evidence="2 3">
    <name type="scientific">Musa troglodytarum</name>
    <name type="common">fe'i banana</name>
    <dbReference type="NCBI Taxonomy" id="320322"/>
    <lineage>
        <taxon>Eukaryota</taxon>
        <taxon>Viridiplantae</taxon>
        <taxon>Streptophyta</taxon>
        <taxon>Embryophyta</taxon>
        <taxon>Tracheophyta</taxon>
        <taxon>Spermatophyta</taxon>
        <taxon>Magnoliopsida</taxon>
        <taxon>Liliopsida</taxon>
        <taxon>Zingiberales</taxon>
        <taxon>Musaceae</taxon>
        <taxon>Musa</taxon>
    </lineage>
</organism>
<proteinExistence type="predicted"/>
<dbReference type="OrthoDB" id="687305at2759"/>
<accession>A0A9E7GAR3</accession>
<sequence length="519" mass="56472">MEANGPSPPTSDLAQSTQSVRMNRADPTRQHSGYVFDTLLGLSLLSLPPRFVLSPSPPFSASLPICCRKTKRADSRAIKLGLCGRGVAWALWPRRSGFEAEALGLCGRGIAQVSRPRHGSAIVAERSGFCEAAHVASSPRALWNGVDHAEKYSGSRGPRYMLRRAGRAEKYVLRQVGRVEKYSGGRRPRYVLRQVGYAEKGDLASRRPPVPTWLVQAIENSKRRGRGACISPSSLPAPELPRVSFIYEGTSFDLPDMMWLAGRALALAGASLCIALVWLSSHFSLCASSVLGLAFPSLTPTSSPSFQMTSFSSSSASSSSGNVDRGVPLVALEALMWPHDLDSTVSGSSLIPKDYVLLAPEPGQRAYDPIPKGFVLTLDALEAGLRLPLYPVIVACISWWRISSSQVALNSWRYPVAFPGECYYANITPTRNLFLSCFRLSKGSGGYFLLARAGFRVNGAPSNNKGWKGHFFFVSCQKDWGFGVRWFARAIDNTAPDLSDQEHEDLGKLKGILPSSRAI</sequence>